<keyword evidence="9" id="KW-1185">Reference proteome</keyword>
<keyword evidence="3" id="KW-0732">Signal</keyword>
<sequence length="528" mass="58335">MKSIYKITILTLLGVLVLSGCQDDFLDRPSQSEINTENFYQTKKEIRLATAGLYGGKVWGQWHNQAYLPLGDLLSGNLFLQYQGADLVQLNTFTLSGSNARLTTGWTALYIIVAHCNSTINGINKNTPETVSAADKNAGIAEARFIRAMAYYHLAMLWGEVPIIEDNTKLIQSPLVNKNRTADVYRFIAEDLTFAAENLPATDEKGRVTSWSAKGMLSKVYLTMAGLGQLGGTRDQDYLDKAKLYAKDVIENSGLVLLPSYYDLFKTQYNDNPESLFALQWSSISSGWNEGNQLLTYSPSNEINPQKSSAWGSPAPSYDLYLAYTKQDSIRRKASIMLTGDHYAELNAAGGGYTATAPGMKKHIIGNEADNNAPAMTPLSSIEHNSLLRLADVYLIYAEAILGNNASTSDADALLYFNKVRARAGVDPVTVLNTDVILNERRVEFACEGQYWYDLVRLSYYNPVKAVNILSNQQRVPFDYNADTEVATPTDPIGPISPATFTTFTLQLPTSEVIANPKLNEPSVPYYE</sequence>
<evidence type="ECO:0000256" key="2">
    <source>
        <dbReference type="ARBA" id="ARBA00006275"/>
    </source>
</evidence>
<name>A0A9X2ZE77_9FLAO</name>
<organism evidence="8 9">
    <name type="scientific">Flavobacterium shii</name>
    <dbReference type="NCBI Taxonomy" id="2987687"/>
    <lineage>
        <taxon>Bacteria</taxon>
        <taxon>Pseudomonadati</taxon>
        <taxon>Bacteroidota</taxon>
        <taxon>Flavobacteriia</taxon>
        <taxon>Flavobacteriales</taxon>
        <taxon>Flavobacteriaceae</taxon>
        <taxon>Flavobacterium</taxon>
    </lineage>
</organism>
<evidence type="ECO:0000256" key="5">
    <source>
        <dbReference type="ARBA" id="ARBA00023237"/>
    </source>
</evidence>
<dbReference type="Pfam" id="PF07980">
    <property type="entry name" value="SusD_RagB"/>
    <property type="match status" value="1"/>
</dbReference>
<dbReference type="InterPro" id="IPR012944">
    <property type="entry name" value="SusD_RagB_dom"/>
</dbReference>
<comment type="caution">
    <text evidence="8">The sequence shown here is derived from an EMBL/GenBank/DDBJ whole genome shotgun (WGS) entry which is preliminary data.</text>
</comment>
<evidence type="ECO:0000256" key="3">
    <source>
        <dbReference type="ARBA" id="ARBA00022729"/>
    </source>
</evidence>
<dbReference type="InterPro" id="IPR011990">
    <property type="entry name" value="TPR-like_helical_dom_sf"/>
</dbReference>
<keyword evidence="4" id="KW-0472">Membrane</keyword>
<proteinExistence type="inferred from homology"/>
<dbReference type="InterPro" id="IPR033985">
    <property type="entry name" value="SusD-like_N"/>
</dbReference>
<accession>A0A9X2ZE77</accession>
<feature type="domain" description="RagB/SusD" evidence="6">
    <location>
        <begin position="338"/>
        <end position="521"/>
    </location>
</feature>
<dbReference type="AlphaFoldDB" id="A0A9X2ZE77"/>
<dbReference type="Gene3D" id="1.25.40.390">
    <property type="match status" value="1"/>
</dbReference>
<evidence type="ECO:0000256" key="1">
    <source>
        <dbReference type="ARBA" id="ARBA00004442"/>
    </source>
</evidence>
<evidence type="ECO:0000313" key="8">
    <source>
        <dbReference type="EMBL" id="MCV9929469.1"/>
    </source>
</evidence>
<feature type="domain" description="SusD-like N-terminal" evidence="7">
    <location>
        <begin position="24"/>
        <end position="222"/>
    </location>
</feature>
<dbReference type="EMBL" id="JAOZEW010000020">
    <property type="protein sequence ID" value="MCV9929469.1"/>
    <property type="molecule type" value="Genomic_DNA"/>
</dbReference>
<dbReference type="Pfam" id="PF14322">
    <property type="entry name" value="SusD-like_3"/>
    <property type="match status" value="1"/>
</dbReference>
<keyword evidence="5" id="KW-0998">Cell outer membrane</keyword>
<dbReference type="RefSeq" id="WP_264207556.1">
    <property type="nucleotide sequence ID" value="NZ_JAOZEW010000020.1"/>
</dbReference>
<reference evidence="8" key="1">
    <citation type="submission" date="2022-10" db="EMBL/GenBank/DDBJ databases">
        <title>Two novel species of Flavobacterium.</title>
        <authorList>
            <person name="Liu Q."/>
            <person name="Xin Y.-H."/>
        </authorList>
    </citation>
    <scope>NUCLEOTIDE SEQUENCE</scope>
    <source>
        <strain evidence="8">LS1R49</strain>
    </source>
</reference>
<dbReference type="Proteomes" id="UP001151079">
    <property type="component" value="Unassembled WGS sequence"/>
</dbReference>
<comment type="subcellular location">
    <subcellularLocation>
        <location evidence="1">Cell outer membrane</location>
    </subcellularLocation>
</comment>
<dbReference type="PROSITE" id="PS51257">
    <property type="entry name" value="PROKAR_LIPOPROTEIN"/>
    <property type="match status" value="1"/>
</dbReference>
<evidence type="ECO:0000313" key="9">
    <source>
        <dbReference type="Proteomes" id="UP001151079"/>
    </source>
</evidence>
<protein>
    <submittedName>
        <fullName evidence="8">RagB/SusD family nutrient uptake outer membrane protein</fullName>
    </submittedName>
</protein>
<dbReference type="GO" id="GO:0009279">
    <property type="term" value="C:cell outer membrane"/>
    <property type="evidence" value="ECO:0007669"/>
    <property type="project" value="UniProtKB-SubCell"/>
</dbReference>
<dbReference type="SUPFAM" id="SSF48452">
    <property type="entry name" value="TPR-like"/>
    <property type="match status" value="1"/>
</dbReference>
<comment type="similarity">
    <text evidence="2">Belongs to the SusD family.</text>
</comment>
<evidence type="ECO:0000259" key="6">
    <source>
        <dbReference type="Pfam" id="PF07980"/>
    </source>
</evidence>
<evidence type="ECO:0000256" key="4">
    <source>
        <dbReference type="ARBA" id="ARBA00023136"/>
    </source>
</evidence>
<gene>
    <name evidence="8" type="ORF">OIU83_17535</name>
</gene>
<evidence type="ECO:0000259" key="7">
    <source>
        <dbReference type="Pfam" id="PF14322"/>
    </source>
</evidence>